<dbReference type="InterPro" id="IPR036770">
    <property type="entry name" value="Ankyrin_rpt-contain_sf"/>
</dbReference>
<dbReference type="InterPro" id="IPR002110">
    <property type="entry name" value="Ankyrin_rpt"/>
</dbReference>
<dbReference type="GeneID" id="94843709"/>
<reference evidence="3" key="1">
    <citation type="submission" date="2016-10" db="EMBL/GenBank/DDBJ databases">
        <authorList>
            <person name="Benchimol M."/>
            <person name="Almeida L.G."/>
            <person name="Vasconcelos A.T."/>
            <person name="Perreira-Neves A."/>
            <person name="Rosa I.A."/>
            <person name="Tasca T."/>
            <person name="Bogo M.R."/>
            <person name="de Souza W."/>
        </authorList>
    </citation>
    <scope>NUCLEOTIDE SEQUENCE [LARGE SCALE GENOMIC DNA]</scope>
    <source>
        <strain evidence="3">K</strain>
    </source>
</reference>
<dbReference type="PANTHER" id="PTHR24198:SF165">
    <property type="entry name" value="ANKYRIN REPEAT-CONTAINING PROTEIN-RELATED"/>
    <property type="match status" value="1"/>
</dbReference>
<dbReference type="AlphaFoldDB" id="A0A1J4JLT9"/>
<evidence type="ECO:0000256" key="1">
    <source>
        <dbReference type="ARBA" id="ARBA00022737"/>
    </source>
</evidence>
<dbReference type="Gene3D" id="1.25.40.20">
    <property type="entry name" value="Ankyrin repeat-containing domain"/>
    <property type="match status" value="3"/>
</dbReference>
<dbReference type="Proteomes" id="UP000179807">
    <property type="component" value="Unassembled WGS sequence"/>
</dbReference>
<comment type="caution">
    <text evidence="3">The sequence shown here is derived from an EMBL/GenBank/DDBJ whole genome shotgun (WGS) entry which is preliminary data.</text>
</comment>
<dbReference type="VEuPathDB" id="TrichDB:TRFO_33305"/>
<gene>
    <name evidence="3" type="ORF">TRFO_33305</name>
</gene>
<organism evidence="3 4">
    <name type="scientific">Tritrichomonas foetus</name>
    <dbReference type="NCBI Taxonomy" id="1144522"/>
    <lineage>
        <taxon>Eukaryota</taxon>
        <taxon>Metamonada</taxon>
        <taxon>Parabasalia</taxon>
        <taxon>Tritrichomonadida</taxon>
        <taxon>Tritrichomonadidae</taxon>
        <taxon>Tritrichomonas</taxon>
    </lineage>
</organism>
<dbReference type="SMART" id="SM00248">
    <property type="entry name" value="ANK"/>
    <property type="match status" value="5"/>
</dbReference>
<dbReference type="EMBL" id="MLAK01000972">
    <property type="protein sequence ID" value="OHT00071.1"/>
    <property type="molecule type" value="Genomic_DNA"/>
</dbReference>
<keyword evidence="2" id="KW-0040">ANK repeat</keyword>
<evidence type="ECO:0000313" key="3">
    <source>
        <dbReference type="EMBL" id="OHT00071.1"/>
    </source>
</evidence>
<proteinExistence type="predicted"/>
<accession>A0A1J4JLT9</accession>
<dbReference type="OrthoDB" id="20872at2759"/>
<keyword evidence="1" id="KW-0677">Repeat</keyword>
<protein>
    <submittedName>
        <fullName evidence="3">Uncharacterized protein</fullName>
    </submittedName>
</protein>
<sequence length="391" mass="44521">MFSIQIFRLSIIYFFNISELNYILPLPKVGLSLLHLTAYADFTEAFSYCESLGIPLSIKSAGSFLPIHYACARDALEILSYIVSREPQQVTDSYDVDHSLLFYAVESEDIRLMQLLFDYGFSLNEHKNSVDLQYVIKIVASKRPKFIPFLLPKAARIINPSIDNSLSLIMLAIISNCYETVKPLIDFGYSLDDVSFDGETAFDFACQKKQKDLAVLILKSMHKVKDNLKYANSIAYSLCELCSPSTVKFAFDNFMSGIDLMKLSNAKNDPPLFALLRSKNSKNQQKIIKIVELFLEKGYPIDFQPEGKNTFLAEACLSIYHERTKPLELIKFLLLKGANPFAIVAFKKVPLFDYLKKMAAIKSRQAEMMPMVEIFTPFAEKIVNQKQEKDE</sequence>
<keyword evidence="4" id="KW-1185">Reference proteome</keyword>
<name>A0A1J4JLT9_9EUKA</name>
<dbReference type="PANTHER" id="PTHR24198">
    <property type="entry name" value="ANKYRIN REPEAT AND PROTEIN KINASE DOMAIN-CONTAINING PROTEIN"/>
    <property type="match status" value="1"/>
</dbReference>
<dbReference type="RefSeq" id="XP_068353207.1">
    <property type="nucleotide sequence ID" value="XM_068509005.1"/>
</dbReference>
<evidence type="ECO:0000256" key="2">
    <source>
        <dbReference type="ARBA" id="ARBA00023043"/>
    </source>
</evidence>
<dbReference type="SUPFAM" id="SSF48403">
    <property type="entry name" value="Ankyrin repeat"/>
    <property type="match status" value="1"/>
</dbReference>
<evidence type="ECO:0000313" key="4">
    <source>
        <dbReference type="Proteomes" id="UP000179807"/>
    </source>
</evidence>